<dbReference type="InterPro" id="IPR006179">
    <property type="entry name" value="5_nucleotidase/apyrase"/>
</dbReference>
<dbReference type="InterPro" id="IPR029052">
    <property type="entry name" value="Metallo-depent_PP-like"/>
</dbReference>
<dbReference type="EC" id="3.1.3.5" evidence="3"/>
<feature type="chain" id="PRO_5033204376" description="5'-nucleotidase" evidence="5">
    <location>
        <begin position="20"/>
        <end position="525"/>
    </location>
</feature>
<dbReference type="OrthoDB" id="7722975at2759"/>
<evidence type="ECO:0000259" key="6">
    <source>
        <dbReference type="Pfam" id="PF00149"/>
    </source>
</evidence>
<sequence length="525" mass="59135">MIFFISLFHFLLLLFLSSAIQLRILHTNDLHSRFDLVTSRGSRCRSKDSVRGACFGGFSRLKRLVEDLQSSESKDPYRKTLFLNAGDIFQGTIWYTLFKWPIVANLTNGIGFTASSLGNHEFDDGVWDLESFAKSVDYPLLACNLNFTDERSLGLEILPSTIVQLGGGQKVGIIGYVTPETKEIASTGNVIFKEEIHALRAEVFRLRTELDVNIIIALGHSGFEKDLEIAREVEGISVVRKIPNSGKIDINFDDDFVPSNWTNSNPIPITQDLESDKDLDIIIEAYKRRPKCRLEECSFGNLLADAMRSELKVPIAVINSGGIKGSFDPNENEGDITLEDIFRAMPWSNTIDVITVPGSTIIMMMEHSVSQYNDIDPSGRFLQVSGLQVNYDVSQSLGRRVVSIFTNDGIPLEPFVHYQIAINSFMAQGGDGYVMIPDTLIYHKNTGFLDKDLFVSYIKTHSPLGLPIPGRLKFIKDSQVHFQFRYSVPRIHVLHITCLDWSLNDYLESLFIVSICIFHHKCIFV</sequence>
<reference evidence="8" key="1">
    <citation type="submission" date="2021-02" db="EMBL/GenBank/DDBJ databases">
        <authorList>
            <person name="Bekaert M."/>
        </authorList>
    </citation>
    <scope>NUCLEOTIDE SEQUENCE</scope>
    <source>
        <strain evidence="8">IoA-00</strain>
    </source>
</reference>
<accession>A0A7R8D4B8</accession>
<dbReference type="SUPFAM" id="SSF55816">
    <property type="entry name" value="5'-nucleotidase (syn. UDP-sugar hydrolase), C-terminal domain"/>
    <property type="match status" value="1"/>
</dbReference>
<comment type="similarity">
    <text evidence="2 5">Belongs to the 5'-nucleotidase family.</text>
</comment>
<dbReference type="EMBL" id="HG994587">
    <property type="protein sequence ID" value="CAF3022581.1"/>
    <property type="molecule type" value="Genomic_DNA"/>
</dbReference>
<dbReference type="InterPro" id="IPR008334">
    <property type="entry name" value="5'-Nucleotdase_C"/>
</dbReference>
<dbReference type="AlphaFoldDB" id="A0A7R8D4B8"/>
<feature type="domain" description="Calcineurin-like phosphoesterase" evidence="6">
    <location>
        <begin position="22"/>
        <end position="224"/>
    </location>
</feature>
<dbReference type="GO" id="GO:0046872">
    <property type="term" value="F:metal ion binding"/>
    <property type="evidence" value="ECO:0007669"/>
    <property type="project" value="InterPro"/>
</dbReference>
<proteinExistence type="inferred from homology"/>
<dbReference type="PANTHER" id="PTHR11575">
    <property type="entry name" value="5'-NUCLEOTIDASE-RELATED"/>
    <property type="match status" value="1"/>
</dbReference>
<evidence type="ECO:0000259" key="7">
    <source>
        <dbReference type="Pfam" id="PF02872"/>
    </source>
</evidence>
<feature type="signal peptide" evidence="5">
    <location>
        <begin position="1"/>
        <end position="19"/>
    </location>
</feature>
<dbReference type="Pfam" id="PF00149">
    <property type="entry name" value="Metallophos"/>
    <property type="match status" value="1"/>
</dbReference>
<evidence type="ECO:0000313" key="9">
    <source>
        <dbReference type="Proteomes" id="UP000675881"/>
    </source>
</evidence>
<dbReference type="PANTHER" id="PTHR11575:SF24">
    <property type="entry name" value="5'-NUCLEOTIDASE"/>
    <property type="match status" value="1"/>
</dbReference>
<keyword evidence="4 5" id="KW-0732">Signal</keyword>
<evidence type="ECO:0000256" key="2">
    <source>
        <dbReference type="ARBA" id="ARBA00006654"/>
    </source>
</evidence>
<keyword evidence="9" id="KW-1185">Reference proteome</keyword>
<dbReference type="Gene3D" id="3.90.780.10">
    <property type="entry name" value="5'-Nucleotidase, C-terminal domain"/>
    <property type="match status" value="1"/>
</dbReference>
<dbReference type="SUPFAM" id="SSF56300">
    <property type="entry name" value="Metallo-dependent phosphatases"/>
    <property type="match status" value="1"/>
</dbReference>
<gene>
    <name evidence="8" type="ORF">LSAA_13812</name>
</gene>
<dbReference type="InterPro" id="IPR006146">
    <property type="entry name" value="5'-Nucleotdase_CS"/>
</dbReference>
<dbReference type="PRINTS" id="PR01607">
    <property type="entry name" value="APYRASEFAMLY"/>
</dbReference>
<dbReference type="PROSITE" id="PS00785">
    <property type="entry name" value="5_NUCLEOTIDASE_1"/>
    <property type="match status" value="1"/>
</dbReference>
<evidence type="ECO:0000256" key="5">
    <source>
        <dbReference type="RuleBase" id="RU362119"/>
    </source>
</evidence>
<dbReference type="Proteomes" id="UP000675881">
    <property type="component" value="Chromosome 8"/>
</dbReference>
<evidence type="ECO:0000256" key="3">
    <source>
        <dbReference type="ARBA" id="ARBA00012643"/>
    </source>
</evidence>
<dbReference type="Pfam" id="PF02872">
    <property type="entry name" value="5_nucleotid_C"/>
    <property type="match status" value="1"/>
</dbReference>
<evidence type="ECO:0000313" key="8">
    <source>
        <dbReference type="EMBL" id="CAF3022581.1"/>
    </source>
</evidence>
<dbReference type="Gene3D" id="3.60.21.10">
    <property type="match status" value="1"/>
</dbReference>
<organism evidence="8 9">
    <name type="scientific">Lepeophtheirus salmonis</name>
    <name type="common">Salmon louse</name>
    <name type="synonym">Caligus salmonis</name>
    <dbReference type="NCBI Taxonomy" id="72036"/>
    <lineage>
        <taxon>Eukaryota</taxon>
        <taxon>Metazoa</taxon>
        <taxon>Ecdysozoa</taxon>
        <taxon>Arthropoda</taxon>
        <taxon>Crustacea</taxon>
        <taxon>Multicrustacea</taxon>
        <taxon>Hexanauplia</taxon>
        <taxon>Copepoda</taxon>
        <taxon>Siphonostomatoida</taxon>
        <taxon>Caligidae</taxon>
        <taxon>Lepeophtheirus</taxon>
    </lineage>
</organism>
<protein>
    <recommendedName>
        <fullName evidence="3">5'-nucleotidase</fullName>
        <ecNumber evidence="3">3.1.3.5</ecNumber>
    </recommendedName>
</protein>
<dbReference type="GO" id="GO:0005886">
    <property type="term" value="C:plasma membrane"/>
    <property type="evidence" value="ECO:0007669"/>
    <property type="project" value="TreeGrafter"/>
</dbReference>
<dbReference type="InterPro" id="IPR036907">
    <property type="entry name" value="5'-Nucleotdase_C_sf"/>
</dbReference>
<keyword evidence="5 8" id="KW-0378">Hydrolase</keyword>
<evidence type="ECO:0000256" key="4">
    <source>
        <dbReference type="ARBA" id="ARBA00022729"/>
    </source>
</evidence>
<keyword evidence="5" id="KW-0547">Nucleotide-binding</keyword>
<dbReference type="GO" id="GO:0000166">
    <property type="term" value="F:nucleotide binding"/>
    <property type="evidence" value="ECO:0007669"/>
    <property type="project" value="UniProtKB-KW"/>
</dbReference>
<comment type="catalytic activity">
    <reaction evidence="1">
        <text>a ribonucleoside 5'-phosphate + H2O = a ribonucleoside + phosphate</text>
        <dbReference type="Rhea" id="RHEA:12484"/>
        <dbReference type="ChEBI" id="CHEBI:15377"/>
        <dbReference type="ChEBI" id="CHEBI:18254"/>
        <dbReference type="ChEBI" id="CHEBI:43474"/>
        <dbReference type="ChEBI" id="CHEBI:58043"/>
        <dbReference type="EC" id="3.1.3.5"/>
    </reaction>
</comment>
<dbReference type="GO" id="GO:0008253">
    <property type="term" value="F:5'-nucleotidase activity"/>
    <property type="evidence" value="ECO:0007669"/>
    <property type="project" value="UniProtKB-EC"/>
</dbReference>
<dbReference type="InterPro" id="IPR004843">
    <property type="entry name" value="Calcineurin-like_PHP"/>
</dbReference>
<dbReference type="PROSITE" id="PS00786">
    <property type="entry name" value="5_NUCLEOTIDASE_2"/>
    <property type="match status" value="1"/>
</dbReference>
<dbReference type="GO" id="GO:0006196">
    <property type="term" value="P:AMP catabolic process"/>
    <property type="evidence" value="ECO:0007669"/>
    <property type="project" value="TreeGrafter"/>
</dbReference>
<feature type="domain" description="5'-Nucleotidase C-terminal" evidence="7">
    <location>
        <begin position="288"/>
        <end position="436"/>
    </location>
</feature>
<evidence type="ECO:0000256" key="1">
    <source>
        <dbReference type="ARBA" id="ARBA00000815"/>
    </source>
</evidence>
<name>A0A7R8D4B8_LEPSM</name>